<dbReference type="SUPFAM" id="SSF57783">
    <property type="entry name" value="Zinc beta-ribbon"/>
    <property type="match status" value="1"/>
</dbReference>
<dbReference type="InterPro" id="IPR013150">
    <property type="entry name" value="TFIIB_cyclin"/>
</dbReference>
<evidence type="ECO:0000313" key="6">
    <source>
        <dbReference type="Proteomes" id="UP000030748"/>
    </source>
</evidence>
<dbReference type="EMBL" id="KI632264">
    <property type="protein sequence ID" value="EYU20645.1"/>
    <property type="molecule type" value="Genomic_DNA"/>
</dbReference>
<dbReference type="GO" id="GO:0000126">
    <property type="term" value="C:transcription factor TFIIIB complex"/>
    <property type="evidence" value="ECO:0000318"/>
    <property type="project" value="GO_Central"/>
</dbReference>
<dbReference type="STRING" id="4155.A0A022Q2A9"/>
<dbReference type="InterPro" id="IPR000812">
    <property type="entry name" value="TFIIB"/>
</dbReference>
<dbReference type="OrthoDB" id="511529at2759"/>
<dbReference type="SUPFAM" id="SSF47954">
    <property type="entry name" value="Cyclin-like"/>
    <property type="match status" value="1"/>
</dbReference>
<dbReference type="Pfam" id="PF00382">
    <property type="entry name" value="TFIIB"/>
    <property type="match status" value="1"/>
</dbReference>
<dbReference type="GO" id="GO:0008270">
    <property type="term" value="F:zinc ion binding"/>
    <property type="evidence" value="ECO:0007669"/>
    <property type="project" value="UniProtKB-KW"/>
</dbReference>
<dbReference type="PANTHER" id="PTHR48428">
    <property type="entry name" value="PLANT-SPECIFIC TFIIB-RELATED PROTEIN PTF2"/>
    <property type="match status" value="1"/>
</dbReference>
<dbReference type="InterPro" id="IPR013137">
    <property type="entry name" value="Znf_TFIIB"/>
</dbReference>
<dbReference type="PhylomeDB" id="A0A022Q2A9"/>
<dbReference type="GO" id="GO:0006352">
    <property type="term" value="P:DNA-templated transcription initiation"/>
    <property type="evidence" value="ECO:0000318"/>
    <property type="project" value="GO_Central"/>
</dbReference>
<dbReference type="eggNOG" id="KOG1598">
    <property type="taxonomic scope" value="Eukaryota"/>
</dbReference>
<evidence type="ECO:0000256" key="1">
    <source>
        <dbReference type="ARBA" id="ARBA00023015"/>
    </source>
</evidence>
<dbReference type="GO" id="GO:0006383">
    <property type="term" value="P:transcription by RNA polymerase III"/>
    <property type="evidence" value="ECO:0000318"/>
    <property type="project" value="GO_Central"/>
</dbReference>
<proteinExistence type="predicted"/>
<dbReference type="OMA" id="GWTKDMV"/>
<evidence type="ECO:0000259" key="4">
    <source>
        <dbReference type="PROSITE" id="PS51134"/>
    </source>
</evidence>
<gene>
    <name evidence="5" type="ORF">MIMGU_mgv1a004678mg</name>
</gene>
<dbReference type="GO" id="GO:0097550">
    <property type="term" value="C:transcription preinitiation complex"/>
    <property type="evidence" value="ECO:0000318"/>
    <property type="project" value="GO_Central"/>
</dbReference>
<dbReference type="PRINTS" id="PR00685">
    <property type="entry name" value="TIFACTORIIB"/>
</dbReference>
<dbReference type="GO" id="GO:0000995">
    <property type="term" value="F:RNA polymerase III general transcription initiation factor activity"/>
    <property type="evidence" value="ECO:0000318"/>
    <property type="project" value="GO_Central"/>
</dbReference>
<dbReference type="GO" id="GO:0017025">
    <property type="term" value="F:TBP-class protein binding"/>
    <property type="evidence" value="ECO:0007669"/>
    <property type="project" value="InterPro"/>
</dbReference>
<dbReference type="Proteomes" id="UP000030748">
    <property type="component" value="Unassembled WGS sequence"/>
</dbReference>
<reference evidence="5 6" key="1">
    <citation type="journal article" date="2013" name="Proc. Natl. Acad. Sci. U.S.A.">
        <title>Fine-scale variation in meiotic recombination in Mimulus inferred from population shotgun sequencing.</title>
        <authorList>
            <person name="Hellsten U."/>
            <person name="Wright K.M."/>
            <person name="Jenkins J."/>
            <person name="Shu S."/>
            <person name="Yuan Y."/>
            <person name="Wessler S.R."/>
            <person name="Schmutz J."/>
            <person name="Willis J.H."/>
            <person name="Rokhsar D.S."/>
        </authorList>
    </citation>
    <scope>NUCLEOTIDE SEQUENCE [LARGE SCALE GENOMIC DNA]</scope>
    <source>
        <strain evidence="6">cv. DUN x IM62</strain>
    </source>
</reference>
<evidence type="ECO:0000256" key="2">
    <source>
        <dbReference type="ARBA" id="ARBA00023163"/>
    </source>
</evidence>
<name>A0A022Q2A9_ERYGU</name>
<dbReference type="GO" id="GO:0070897">
    <property type="term" value="P:transcription preinitiation complex assembly"/>
    <property type="evidence" value="ECO:0007669"/>
    <property type="project" value="InterPro"/>
</dbReference>
<dbReference type="InterPro" id="IPR053340">
    <property type="entry name" value="PTF2"/>
</dbReference>
<evidence type="ECO:0000256" key="3">
    <source>
        <dbReference type="PROSITE-ProRule" id="PRU00469"/>
    </source>
</evidence>
<protein>
    <recommendedName>
        <fullName evidence="4">TFIIB-type domain-containing protein</fullName>
    </recommendedName>
</protein>
<keyword evidence="3" id="KW-0862">Zinc</keyword>
<dbReference type="AlphaFoldDB" id="A0A022Q2A9"/>
<accession>A0A022Q2A9</accession>
<keyword evidence="1" id="KW-0805">Transcription regulation</keyword>
<dbReference type="GO" id="GO:0005634">
    <property type="term" value="C:nucleus"/>
    <property type="evidence" value="ECO:0000318"/>
    <property type="project" value="GO_Central"/>
</dbReference>
<keyword evidence="3" id="KW-0863">Zinc-finger</keyword>
<dbReference type="GO" id="GO:0001006">
    <property type="term" value="F:RNA polymerase III type 3 promoter sequence-specific DNA binding"/>
    <property type="evidence" value="ECO:0000318"/>
    <property type="project" value="GO_Central"/>
</dbReference>
<keyword evidence="6" id="KW-1185">Reference proteome</keyword>
<dbReference type="Gene3D" id="2.20.25.10">
    <property type="match status" value="1"/>
</dbReference>
<evidence type="ECO:0000313" key="5">
    <source>
        <dbReference type="EMBL" id="EYU20645.1"/>
    </source>
</evidence>
<keyword evidence="3" id="KW-0479">Metal-binding</keyword>
<dbReference type="Gene3D" id="1.10.472.10">
    <property type="entry name" value="Cyclin-like"/>
    <property type="match status" value="2"/>
</dbReference>
<dbReference type="InterPro" id="IPR036915">
    <property type="entry name" value="Cyclin-like_sf"/>
</dbReference>
<sequence>MENSRPCQSCRKRTLVTDYETGNKVCSSCGVVQEFDNFQAHIGGITGETGTYIHIGKSGAGSVNSYKENKIYEAEKVIEDLVFKLGLSVAKSKEVKSLIEKITGAEYGQGKWFPVFVGACAYVVMRRDQRILPIVQVAESVSCDAYELGRMISRVVDFVDLKLPEFDIVYAFESAIKRCPSFGKVSDDLIKRMLQQGVFLLQCLIKWFVTTGRQPMPVVAAVLIFVAELNEVHVKIDDVANELHVTVSTCRRRYKELTERLVSAARVLPWGKDVTVKNILKNAPSVIQYMEMKSMEKSQSQSLELFQYDMEGLVGDCLRKDGYDSLTREEDCSTSYLNQRIDYPDKFQISHESLSVIYSDFLDEISLVKANAEISTKNKRRRKNFDIRLLCTDWWKGKSELSKKLVLKQILEKDVGLDAAPPSFEKGCLANGKRREKIKSAKLRIQRIMDPTNAENASLSGLENSRKKRKKVQVDIDWEDLIIETLLLHNVKEEEIENGHYNALMALHVFDSMNS</sequence>
<keyword evidence="2" id="KW-0804">Transcription</keyword>
<feature type="domain" description="TFIIB-type" evidence="4">
    <location>
        <begin position="3"/>
        <end position="34"/>
    </location>
</feature>
<dbReference type="PROSITE" id="PS51134">
    <property type="entry name" value="ZF_TFIIB"/>
    <property type="match status" value="1"/>
</dbReference>
<dbReference type="PANTHER" id="PTHR48428:SF1">
    <property type="entry name" value="PLANT-SPECIFIC TFIIB-RELATED PROTEIN PTF2"/>
    <property type="match status" value="1"/>
</dbReference>
<organism evidence="5 6">
    <name type="scientific">Erythranthe guttata</name>
    <name type="common">Yellow monkey flower</name>
    <name type="synonym">Mimulus guttatus</name>
    <dbReference type="NCBI Taxonomy" id="4155"/>
    <lineage>
        <taxon>Eukaryota</taxon>
        <taxon>Viridiplantae</taxon>
        <taxon>Streptophyta</taxon>
        <taxon>Embryophyta</taxon>
        <taxon>Tracheophyta</taxon>
        <taxon>Spermatophyta</taxon>
        <taxon>Magnoliopsida</taxon>
        <taxon>eudicotyledons</taxon>
        <taxon>Gunneridae</taxon>
        <taxon>Pentapetalae</taxon>
        <taxon>asterids</taxon>
        <taxon>lamiids</taxon>
        <taxon>Lamiales</taxon>
        <taxon>Phrymaceae</taxon>
        <taxon>Erythranthe</taxon>
    </lineage>
</organism>